<dbReference type="AlphaFoldDB" id="A0A177CBY1"/>
<protein>
    <submittedName>
        <fullName evidence="2">Uncharacterized protein</fullName>
    </submittedName>
</protein>
<dbReference type="RefSeq" id="XP_018035066.1">
    <property type="nucleotide sequence ID" value="XM_018178639.1"/>
</dbReference>
<feature type="signal peptide" evidence="1">
    <location>
        <begin position="1"/>
        <end position="16"/>
    </location>
</feature>
<sequence length="167" mass="18117">MLKSFIFTSLALVATAVTGLKTPTPPGLEFLYSLNCSLGEPFSTGVGPYGEVRVIPITGGYFEGPKIKGDVLNLGADWNYLDNRGTGHPDTRYQLRTDDGANIFIKTAGSDQPDGVIHLRGIYETGSEKYFWLNYVTAVGILKPGVGYVTIDMWYLKSPSNGTIAVE</sequence>
<dbReference type="PANTHER" id="PTHR37315">
    <property type="entry name" value="UPF0311 PROTEIN BLR7842"/>
    <property type="match status" value="1"/>
</dbReference>
<gene>
    <name evidence="2" type="ORF">CC84DRAFT_1165093</name>
</gene>
<dbReference type="InterPro" id="IPR020915">
    <property type="entry name" value="UPF0311"/>
</dbReference>
<evidence type="ECO:0000313" key="2">
    <source>
        <dbReference type="EMBL" id="OAG04701.1"/>
    </source>
</evidence>
<dbReference type="STRING" id="1460663.A0A177CBY1"/>
<evidence type="ECO:0000256" key="1">
    <source>
        <dbReference type="SAM" id="SignalP"/>
    </source>
</evidence>
<dbReference type="Gene3D" id="2.40.160.20">
    <property type="match status" value="1"/>
</dbReference>
<proteinExistence type="predicted"/>
<dbReference type="OrthoDB" id="2544694at2759"/>
<feature type="chain" id="PRO_5008057996" evidence="1">
    <location>
        <begin position="17"/>
        <end position="167"/>
    </location>
</feature>
<keyword evidence="3" id="KW-1185">Reference proteome</keyword>
<dbReference type="Proteomes" id="UP000077069">
    <property type="component" value="Unassembled WGS sequence"/>
</dbReference>
<dbReference type="InParanoid" id="A0A177CBY1"/>
<reference evidence="2 3" key="1">
    <citation type="submission" date="2016-05" db="EMBL/GenBank/DDBJ databases">
        <title>Comparative analysis of secretome profiles of manganese(II)-oxidizing ascomycete fungi.</title>
        <authorList>
            <consortium name="DOE Joint Genome Institute"/>
            <person name="Zeiner C.A."/>
            <person name="Purvine S.O."/>
            <person name="Zink E.M."/>
            <person name="Wu S."/>
            <person name="Pasa-Tolic L."/>
            <person name="Chaput D.L."/>
            <person name="Haridas S."/>
            <person name="Grigoriev I.V."/>
            <person name="Santelli C.M."/>
            <person name="Hansel C.M."/>
        </authorList>
    </citation>
    <scope>NUCLEOTIDE SEQUENCE [LARGE SCALE GENOMIC DNA]</scope>
    <source>
        <strain evidence="2 3">AP3s5-JAC2a</strain>
    </source>
</reference>
<dbReference type="EMBL" id="KV441553">
    <property type="protein sequence ID" value="OAG04701.1"/>
    <property type="molecule type" value="Genomic_DNA"/>
</dbReference>
<dbReference type="PANTHER" id="PTHR37315:SF1">
    <property type="entry name" value="UPF0311 PROTEIN BLR7842"/>
    <property type="match status" value="1"/>
</dbReference>
<dbReference type="Pfam" id="PF11578">
    <property type="entry name" value="DUF3237"/>
    <property type="match status" value="1"/>
</dbReference>
<dbReference type="GeneID" id="28762125"/>
<keyword evidence="1" id="KW-0732">Signal</keyword>
<accession>A0A177CBY1</accession>
<evidence type="ECO:0000313" key="3">
    <source>
        <dbReference type="Proteomes" id="UP000077069"/>
    </source>
</evidence>
<organism evidence="2 3">
    <name type="scientific">Paraphaeosphaeria sporulosa</name>
    <dbReference type="NCBI Taxonomy" id="1460663"/>
    <lineage>
        <taxon>Eukaryota</taxon>
        <taxon>Fungi</taxon>
        <taxon>Dikarya</taxon>
        <taxon>Ascomycota</taxon>
        <taxon>Pezizomycotina</taxon>
        <taxon>Dothideomycetes</taxon>
        <taxon>Pleosporomycetidae</taxon>
        <taxon>Pleosporales</taxon>
        <taxon>Massarineae</taxon>
        <taxon>Didymosphaeriaceae</taxon>
        <taxon>Paraphaeosphaeria</taxon>
    </lineage>
</organism>
<name>A0A177CBY1_9PLEO</name>